<feature type="transmembrane region" description="Helical" evidence="1">
    <location>
        <begin position="388"/>
        <end position="408"/>
    </location>
</feature>
<evidence type="ECO:0000313" key="2">
    <source>
        <dbReference type="EMBL" id="OGG01677.1"/>
    </source>
</evidence>
<feature type="transmembrane region" description="Helical" evidence="1">
    <location>
        <begin position="18"/>
        <end position="35"/>
    </location>
</feature>
<dbReference type="STRING" id="1798374.A2Z33_05545"/>
<name>A0A1F5YNY7_9BACT</name>
<feature type="transmembrane region" description="Helical" evidence="1">
    <location>
        <begin position="103"/>
        <end position="121"/>
    </location>
</feature>
<keyword evidence="1" id="KW-1133">Transmembrane helix</keyword>
<evidence type="ECO:0000256" key="1">
    <source>
        <dbReference type="SAM" id="Phobius"/>
    </source>
</evidence>
<comment type="caution">
    <text evidence="2">The sequence shown here is derived from an EMBL/GenBank/DDBJ whole genome shotgun (WGS) entry which is preliminary data.</text>
</comment>
<feature type="transmembrane region" description="Helical" evidence="1">
    <location>
        <begin position="209"/>
        <end position="230"/>
    </location>
</feature>
<gene>
    <name evidence="2" type="ORF">A2Z33_05545</name>
</gene>
<keyword evidence="1" id="KW-0812">Transmembrane</keyword>
<dbReference type="AlphaFoldDB" id="A0A1F5YNY7"/>
<feature type="transmembrane region" description="Helical" evidence="1">
    <location>
        <begin position="340"/>
        <end position="358"/>
    </location>
</feature>
<protein>
    <recommendedName>
        <fullName evidence="4">Glycosyltransferase RgtA/B/C/D-like domain-containing protein</fullName>
    </recommendedName>
</protein>
<feature type="transmembrane region" description="Helical" evidence="1">
    <location>
        <begin position="420"/>
        <end position="443"/>
    </location>
</feature>
<feature type="transmembrane region" description="Helical" evidence="1">
    <location>
        <begin position="365"/>
        <end position="382"/>
    </location>
</feature>
<dbReference type="Proteomes" id="UP000178448">
    <property type="component" value="Unassembled WGS sequence"/>
</dbReference>
<proteinExistence type="predicted"/>
<sequence length="697" mass="78717">MTITEGKQLATGTIGKRLTVLGVAILIVLFIYRFWLSGNLYAGDIGISPWNDQFEYQLIPSSWDSYSSTGLGEPSYSVAWLHIINTFPRLAGSILGNFPESNVFPYFVLYLILLCLGIYRISTVFRFSLHQTYVSALVIASNSYILMVTAGGQRTIMIAYALAFIIATELIRNTISDLSVTSFRTDVKNSIWCGLLLLVLSNIDLRIAYIMFLVYGWLLIIRLAAAGLSFRNIWHTVRTAIFSGGVFIAGNLYWLYPTLVYPSTGSGAFSSAHTSSAAVRFFSFADFSNAISLLHPNWPENIFGKTYFLRPEFLLIPIIAYSALLFNISFRNRVGRDKMVTWLIPVLIIISVTGTFLAKGTKEPFGFIYIWLFSVIPGFVMFRDPTKWYVLIVLSYSVLIPFAVRGIYRSAAIRRIIRAFLPNIPDSLIAIATVLTFTVIWLFTVRQAITGTLTGTFAQREISPEYGILATKLTNVNEYFRTLWVPMVQRYAFRSVTHPAVDLSEALDVSSSSAVISWLTSSAAKETVQHWSVRYVIVPLDSEGDIFVKDRVFDPEKFNETVAALDSIPWLRRIDNIGRLPVWETYSWDNHIYLGYQSDLVYQRINSTHFRVNIPPADTVRELTLSERYDPYWSAVTEDGIIKPRRSVDNLNVFDVPSGVNSLDLKYLPQSALEKGLMASLILVSAYVVLYILLKIF</sequence>
<feature type="transmembrane region" description="Helical" evidence="1">
    <location>
        <begin position="676"/>
        <end position="694"/>
    </location>
</feature>
<evidence type="ECO:0008006" key="4">
    <source>
        <dbReference type="Google" id="ProtNLM"/>
    </source>
</evidence>
<dbReference type="EMBL" id="MFJD01000011">
    <property type="protein sequence ID" value="OGG01677.1"/>
    <property type="molecule type" value="Genomic_DNA"/>
</dbReference>
<keyword evidence="1" id="KW-0472">Membrane</keyword>
<feature type="transmembrane region" description="Helical" evidence="1">
    <location>
        <begin position="237"/>
        <end position="256"/>
    </location>
</feature>
<accession>A0A1F5YNY7</accession>
<evidence type="ECO:0000313" key="3">
    <source>
        <dbReference type="Proteomes" id="UP000178448"/>
    </source>
</evidence>
<organism evidence="2 3">
    <name type="scientific">Candidatus Gottesmanbacteria bacterium RBG_16_52_11</name>
    <dbReference type="NCBI Taxonomy" id="1798374"/>
    <lineage>
        <taxon>Bacteria</taxon>
        <taxon>Candidatus Gottesmaniibacteriota</taxon>
    </lineage>
</organism>
<reference evidence="2 3" key="1">
    <citation type="journal article" date="2016" name="Nat. Commun.">
        <title>Thousands of microbial genomes shed light on interconnected biogeochemical processes in an aquifer system.</title>
        <authorList>
            <person name="Anantharaman K."/>
            <person name="Brown C.T."/>
            <person name="Hug L.A."/>
            <person name="Sharon I."/>
            <person name="Castelle C.J."/>
            <person name="Probst A.J."/>
            <person name="Thomas B.C."/>
            <person name="Singh A."/>
            <person name="Wilkins M.J."/>
            <person name="Karaoz U."/>
            <person name="Brodie E.L."/>
            <person name="Williams K.H."/>
            <person name="Hubbard S.S."/>
            <person name="Banfield J.F."/>
        </authorList>
    </citation>
    <scope>NUCLEOTIDE SEQUENCE [LARGE SCALE GENOMIC DNA]</scope>
</reference>
<feature type="transmembrane region" description="Helical" evidence="1">
    <location>
        <begin position="307"/>
        <end position="328"/>
    </location>
</feature>